<dbReference type="PROSITE" id="PS00216">
    <property type="entry name" value="SUGAR_TRANSPORT_1"/>
    <property type="match status" value="1"/>
</dbReference>
<keyword evidence="5 8" id="KW-1133">Transmembrane helix</keyword>
<evidence type="ECO:0000256" key="8">
    <source>
        <dbReference type="SAM" id="Phobius"/>
    </source>
</evidence>
<feature type="domain" description="Major facilitator superfamily (MFS) profile" evidence="9">
    <location>
        <begin position="20"/>
        <end position="434"/>
    </location>
</feature>
<dbReference type="InterPro" id="IPR036259">
    <property type="entry name" value="MFS_trans_sf"/>
</dbReference>
<protein>
    <submittedName>
        <fullName evidence="10">MHS family MFS transporter</fullName>
    </submittedName>
</protein>
<gene>
    <name evidence="10" type="ORF">H9634_03200</name>
</gene>
<comment type="caution">
    <text evidence="10">The sequence shown here is derived from an EMBL/GenBank/DDBJ whole genome shotgun (WGS) entry which is preliminary data.</text>
</comment>
<organism evidence="10 11">
    <name type="scientific">Brevibacterium gallinarum</name>
    <dbReference type="NCBI Taxonomy" id="2762220"/>
    <lineage>
        <taxon>Bacteria</taxon>
        <taxon>Bacillati</taxon>
        <taxon>Actinomycetota</taxon>
        <taxon>Actinomycetes</taxon>
        <taxon>Micrococcales</taxon>
        <taxon>Brevibacteriaceae</taxon>
        <taxon>Brevibacterium</taxon>
    </lineage>
</organism>
<feature type="transmembrane region" description="Helical" evidence="8">
    <location>
        <begin position="193"/>
        <end position="212"/>
    </location>
</feature>
<evidence type="ECO:0000256" key="5">
    <source>
        <dbReference type="ARBA" id="ARBA00022989"/>
    </source>
</evidence>
<feature type="transmembrane region" description="Helical" evidence="8">
    <location>
        <begin position="92"/>
        <end position="111"/>
    </location>
</feature>
<dbReference type="InterPro" id="IPR020846">
    <property type="entry name" value="MFS_dom"/>
</dbReference>
<sequence length="496" mass="52002">MSAASAVTTSPTSARERRKVAFAAVIGTTIEWYDYFVYAAAAGLIFGQLFFEPAGAQFAVIISFASVGISFLFRPLGAFLAGHYGDKLGRRFILVVTLIGMGAATVLIGLLPTYETIGLAAPLLLIGLRILQGISAGGEWGGAVLMAVEHAPGHRRGLFGAMPQIGVPLGLLLASAMMAMMTAIFPGDAFLQWGWRIPFLFSIVLIGVGYWIRRSVEESPVFAEIAERREQASAPVVSLFARYAPLVLLAACVFAGNNAVGYMTTGGYVQHYATDPDGPVALPPGPVLWAVTISSVTWLLSTFVAGWISDHLGRKNTYLLGWILQGAAVVALFPLVNTATVGMLTLALVLLTIGLGLTYGPQAAWYTELFPASVRFSGVSISYALGSIIGGAFAPMIAQSIQQATGSSTGVTVYLLGMTVIGLIATLILRDRRGIDLSPNAEDEQTRGIYAGSSHRTGPHAMPATASGQAATASGTGHDTTDDATTNTDRPGTAGH</sequence>
<evidence type="ECO:0000259" key="9">
    <source>
        <dbReference type="PROSITE" id="PS50850"/>
    </source>
</evidence>
<dbReference type="RefSeq" id="WP_191725341.1">
    <property type="nucleotide sequence ID" value="NZ_JACSPY010000002.1"/>
</dbReference>
<feature type="transmembrane region" description="Helical" evidence="8">
    <location>
        <begin position="319"/>
        <end position="336"/>
    </location>
</feature>
<proteinExistence type="predicted"/>
<keyword evidence="2" id="KW-0813">Transport</keyword>
<evidence type="ECO:0000256" key="6">
    <source>
        <dbReference type="ARBA" id="ARBA00023136"/>
    </source>
</evidence>
<keyword evidence="6 8" id="KW-0472">Membrane</keyword>
<feature type="transmembrane region" description="Helical" evidence="8">
    <location>
        <begin position="123"/>
        <end position="148"/>
    </location>
</feature>
<feature type="region of interest" description="Disordered" evidence="7">
    <location>
        <begin position="446"/>
        <end position="496"/>
    </location>
</feature>
<dbReference type="InterPro" id="IPR005829">
    <property type="entry name" value="Sugar_transporter_CS"/>
</dbReference>
<evidence type="ECO:0000256" key="4">
    <source>
        <dbReference type="ARBA" id="ARBA00022692"/>
    </source>
</evidence>
<dbReference type="PROSITE" id="PS50850">
    <property type="entry name" value="MFS"/>
    <property type="match status" value="1"/>
</dbReference>
<accession>A0ABR8WRV9</accession>
<feature type="compositionally biased region" description="Low complexity" evidence="7">
    <location>
        <begin position="464"/>
        <end position="489"/>
    </location>
</feature>
<evidence type="ECO:0000256" key="7">
    <source>
        <dbReference type="SAM" id="MobiDB-lite"/>
    </source>
</evidence>
<dbReference type="Gene3D" id="1.20.1250.20">
    <property type="entry name" value="MFS general substrate transporter like domains"/>
    <property type="match status" value="1"/>
</dbReference>
<dbReference type="EMBL" id="JACSPY010000002">
    <property type="protein sequence ID" value="MBD8019790.1"/>
    <property type="molecule type" value="Genomic_DNA"/>
</dbReference>
<keyword evidence="4 8" id="KW-0812">Transmembrane</keyword>
<evidence type="ECO:0000313" key="10">
    <source>
        <dbReference type="EMBL" id="MBD8019790.1"/>
    </source>
</evidence>
<feature type="transmembrane region" description="Helical" evidence="8">
    <location>
        <begin position="20"/>
        <end position="46"/>
    </location>
</feature>
<evidence type="ECO:0000256" key="3">
    <source>
        <dbReference type="ARBA" id="ARBA00022475"/>
    </source>
</evidence>
<feature type="transmembrane region" description="Helical" evidence="8">
    <location>
        <begin position="411"/>
        <end position="429"/>
    </location>
</feature>
<dbReference type="Pfam" id="PF07690">
    <property type="entry name" value="MFS_1"/>
    <property type="match status" value="1"/>
</dbReference>
<dbReference type="PANTHER" id="PTHR43045:SF1">
    <property type="entry name" value="SHIKIMATE TRANSPORTER"/>
    <property type="match status" value="1"/>
</dbReference>
<keyword evidence="3" id="KW-1003">Cell membrane</keyword>
<dbReference type="InterPro" id="IPR011701">
    <property type="entry name" value="MFS"/>
</dbReference>
<dbReference type="PANTHER" id="PTHR43045">
    <property type="entry name" value="SHIKIMATE TRANSPORTER"/>
    <property type="match status" value="1"/>
</dbReference>
<evidence type="ECO:0000256" key="2">
    <source>
        <dbReference type="ARBA" id="ARBA00022448"/>
    </source>
</evidence>
<reference evidence="10 11" key="1">
    <citation type="submission" date="2020-08" db="EMBL/GenBank/DDBJ databases">
        <title>A Genomic Blueprint of the Chicken Gut Microbiome.</title>
        <authorList>
            <person name="Gilroy R."/>
            <person name="Ravi A."/>
            <person name="Getino M."/>
            <person name="Pursley I."/>
            <person name="Horton D.L."/>
            <person name="Alikhan N.-F."/>
            <person name="Baker D."/>
            <person name="Gharbi K."/>
            <person name="Hall N."/>
            <person name="Watson M."/>
            <person name="Adriaenssens E.M."/>
            <person name="Foster-Nyarko E."/>
            <person name="Jarju S."/>
            <person name="Secka A."/>
            <person name="Antonio M."/>
            <person name="Oren A."/>
            <person name="Chaudhuri R."/>
            <person name="La Ragione R.M."/>
            <person name="Hildebrand F."/>
            <person name="Pallen M.J."/>
        </authorList>
    </citation>
    <scope>NUCLEOTIDE SEQUENCE [LARGE SCALE GENOMIC DNA]</scope>
    <source>
        <strain evidence="10 11">Re57</strain>
    </source>
</reference>
<feature type="transmembrane region" description="Helical" evidence="8">
    <location>
        <begin position="169"/>
        <end position="187"/>
    </location>
</feature>
<comment type="subcellular location">
    <subcellularLocation>
        <location evidence="1">Cell membrane</location>
        <topology evidence="1">Multi-pass membrane protein</topology>
    </subcellularLocation>
</comment>
<feature type="transmembrane region" description="Helical" evidence="8">
    <location>
        <begin position="342"/>
        <end position="360"/>
    </location>
</feature>
<feature type="transmembrane region" description="Helical" evidence="8">
    <location>
        <begin position="381"/>
        <end position="399"/>
    </location>
</feature>
<name>A0ABR8WRV9_9MICO</name>
<evidence type="ECO:0000313" key="11">
    <source>
        <dbReference type="Proteomes" id="UP000651517"/>
    </source>
</evidence>
<feature type="transmembrane region" description="Helical" evidence="8">
    <location>
        <begin position="233"/>
        <end position="256"/>
    </location>
</feature>
<keyword evidence="11" id="KW-1185">Reference proteome</keyword>
<dbReference type="CDD" id="cd17369">
    <property type="entry name" value="MFS_ShiA_like"/>
    <property type="match status" value="1"/>
</dbReference>
<feature type="transmembrane region" description="Helical" evidence="8">
    <location>
        <begin position="58"/>
        <end position="80"/>
    </location>
</feature>
<evidence type="ECO:0000256" key="1">
    <source>
        <dbReference type="ARBA" id="ARBA00004651"/>
    </source>
</evidence>
<feature type="transmembrane region" description="Helical" evidence="8">
    <location>
        <begin position="287"/>
        <end position="307"/>
    </location>
</feature>
<dbReference type="Proteomes" id="UP000651517">
    <property type="component" value="Unassembled WGS sequence"/>
</dbReference>
<dbReference type="SUPFAM" id="SSF103473">
    <property type="entry name" value="MFS general substrate transporter"/>
    <property type="match status" value="1"/>
</dbReference>